<dbReference type="EMBL" id="CP027033">
    <property type="protein sequence ID" value="AXR82370.1"/>
    <property type="molecule type" value="Genomic_DNA"/>
</dbReference>
<keyword evidence="2" id="KW-1185">Reference proteome</keyword>
<dbReference type="KEGG" id="nag:AArcMg_2377"/>
<reference evidence="2" key="1">
    <citation type="submission" date="2018-02" db="EMBL/GenBank/DDBJ databases">
        <title>Phenotypic and genomic properties of facultatively anaerobic sulfur-reducing natronoarchaea from hypersaline soda lakes.</title>
        <authorList>
            <person name="Sorokin D.Y."/>
            <person name="Kublanov I.V."/>
            <person name="Roman P."/>
            <person name="Sinninghe Damste J.S."/>
            <person name="Golyshin P.N."/>
            <person name="Rojo D."/>
            <person name="Ciordia S."/>
            <person name="Mena M.D.C."/>
            <person name="Ferrer M."/>
            <person name="Messina E."/>
            <person name="Smedile F."/>
            <person name="La Spada G."/>
            <person name="La Cono V."/>
            <person name="Yakimov M.M."/>
        </authorList>
    </citation>
    <scope>NUCLEOTIDE SEQUENCE [LARGE SCALE GENOMIC DNA]</scope>
    <source>
        <strain evidence="2">AArc-Mg</strain>
    </source>
</reference>
<proteinExistence type="predicted"/>
<sequence>MLAHVRYTSVYLPCCVIERQHLTSTDRFPARDRSCGLIPTDSIGLGFVVSGSSPRCCCVVNGLELFDQTTQLSDSYSDSYPENCQLPPQIHYLTIAEHEVDIQSD</sequence>
<accession>A0A346PS75</accession>
<protein>
    <submittedName>
        <fullName evidence="1">Uncharacterized protein</fullName>
    </submittedName>
</protein>
<dbReference type="Proteomes" id="UP000258613">
    <property type="component" value="Chromosome"/>
</dbReference>
<organism evidence="1 2">
    <name type="scientific">Natrarchaeobaculum sulfurireducens</name>
    <dbReference type="NCBI Taxonomy" id="2044521"/>
    <lineage>
        <taxon>Archaea</taxon>
        <taxon>Methanobacteriati</taxon>
        <taxon>Methanobacteriota</taxon>
        <taxon>Stenosarchaea group</taxon>
        <taxon>Halobacteria</taxon>
        <taxon>Halobacteriales</taxon>
        <taxon>Natrialbaceae</taxon>
        <taxon>Natrarchaeobaculum</taxon>
    </lineage>
</organism>
<evidence type="ECO:0000313" key="2">
    <source>
        <dbReference type="Proteomes" id="UP000258613"/>
    </source>
</evidence>
<evidence type="ECO:0000313" key="1">
    <source>
        <dbReference type="EMBL" id="AXR82370.1"/>
    </source>
</evidence>
<dbReference type="AlphaFoldDB" id="A0A346PS75"/>
<name>A0A346PS75_9EURY</name>
<gene>
    <name evidence="1" type="ORF">AArcMg_2377</name>
</gene>